<name>A0ABT6M0G3_9ACTN</name>
<comment type="caution">
    <text evidence="1">The sequence shown here is derived from an EMBL/GenBank/DDBJ whole genome shotgun (WGS) entry which is preliminary data.</text>
</comment>
<organism evidence="1 2">
    <name type="scientific">Streptomyces pseudovenezuelae</name>
    <dbReference type="NCBI Taxonomy" id="67350"/>
    <lineage>
        <taxon>Bacteria</taxon>
        <taxon>Bacillati</taxon>
        <taxon>Actinomycetota</taxon>
        <taxon>Actinomycetes</taxon>
        <taxon>Kitasatosporales</taxon>
        <taxon>Streptomycetaceae</taxon>
        <taxon>Streptomyces</taxon>
        <taxon>Streptomyces aurantiacus group</taxon>
    </lineage>
</organism>
<reference evidence="1 2" key="1">
    <citation type="submission" date="2023-04" db="EMBL/GenBank/DDBJ databases">
        <title>Forest soil microbial communities from Buena Vista Peninsula, Colon Province, Panama.</title>
        <authorList>
            <person name="Bouskill N."/>
        </authorList>
    </citation>
    <scope>NUCLEOTIDE SEQUENCE [LARGE SCALE GENOMIC DNA]</scope>
    <source>
        <strain evidence="1 2">GGS1</strain>
    </source>
</reference>
<protein>
    <submittedName>
        <fullName evidence="1">Uncharacterized protein</fullName>
    </submittedName>
</protein>
<keyword evidence="2" id="KW-1185">Reference proteome</keyword>
<sequence length="58" mass="5636">MAADLVLIQAGEALAGLEGLLDLSAGSGDADQGGQRYGPWAETAVEGHLAGGAVAADQ</sequence>
<evidence type="ECO:0000313" key="2">
    <source>
        <dbReference type="Proteomes" id="UP001160499"/>
    </source>
</evidence>
<gene>
    <name evidence="1" type="ORF">M2283_009397</name>
</gene>
<dbReference type="EMBL" id="JARXVH010000028">
    <property type="protein sequence ID" value="MDH6222050.1"/>
    <property type="molecule type" value="Genomic_DNA"/>
</dbReference>
<dbReference type="Proteomes" id="UP001160499">
    <property type="component" value="Unassembled WGS sequence"/>
</dbReference>
<accession>A0ABT6M0G3</accession>
<proteinExistence type="predicted"/>
<evidence type="ECO:0000313" key="1">
    <source>
        <dbReference type="EMBL" id="MDH6222050.1"/>
    </source>
</evidence>